<sequence>MATQRTAHLSWIRLPIATSVELAKLAMESYFEKRLAAANPPPGAQPVWVAKKTSDAQEAFEAMAILIEQVHAALSIVGSPGGSALSQELQVICSNIRQGTIPLNQQERALVAVQNGLMMLPGYLGMVIEGAPDSPGILVTYINEIRDIRNVPLMPAESPLPTTASFLYKSPPHQKSGIEASDRGGVVKASSADFQRAFGDYLSTEGKESLGRMRKALRDLQEVTHDVEVGCAWWVGECLLEAIAAGGVRRSSLTQTNIRVLSVAIQKFAKDVSELDAKAALGLDRFRGLLYALSITTKTSPEIDNALNAFGVSKSVASEALKDLQQRLAASHAATIEDVIPEVKPQLEIAMVSFGRALSAKTKDGFAVQMEAYSSAMNVISNVFGMINFEELEAAANANLAVIQKVITKDDLSEELIEQVKNQILFLDQRLNSMEASEAARILNIEGVSAEIVTTVVHESLNEIIAVRKKISAHVASGAGEENLRSAIEKLNDTAAAFGFAGNDYIAQLISGVANAVIALVENGKLAESAELETAARALVTIEMYFAALDDKLTPDPSLLVSSEAALRELGITAQLVSPVSRNELLAKFEEAKQSADRPAGLPTDPVLVETFELRPLFESVIGNPDLRNRKLFTELHDACLRLSMAADIGTVPTLAKLCSAIGAFAKVAPNLLSDSGHSQSTLQGLARSSCEMAIRCMDEYASKGVVSLFTKPMVEALLELAGPEASVEEPKSAEIPNQANVAVVEPATEPRACPGDYDPILMDLFHQEYEEQHERIMSFLNGSDLLVGEDITLAVHTVNGISGSAECFAIKAVYEVLEQNLRVLRTNGLKLHADDVTELSSLLADLYAYQERFPWHVETGFGDTWISAAKQIGMPRATEAAQKLVHAQTFDHAVEASDAAQSADELVKSAPVAPPLGVVQAAVPSVSSHVAPDLEIDYDLEMVDFYLDDADEVLSIVYSHQSSFLSNLGDKELLKEIKRHMHTLKGAALILKAEPIVELSHNMESLFESIITGKIKPDKQCSDLLSIVISTLEGMTDDVRANRPYTNPAILIAFVEECCELDKIDMQVLYDRMSGVATPVPAPSVVDTTSIVAELLEAVESSVASKLDAGDASLPQVAVGSDATQLDDQENNAQVSGIPRKKRGARGRRGRLGQGRAGAKDESATEHADANPEIEAIGSVPVEVATAAHAEEISRTELPEVVEAALVRHTDADAQIEAGIEIDAEPEPKASSPALEITREHTKKADVGSRLAEMYGPDDAGVDELAETRSYQVNSMLGRVHSHLEAQKKSKQQKVQTEKIKVDQRQLDNAVEQANELNASRHRQQSQYEEQMSTLSALQEKLQLHLLNHNKFTSALRGFINRPASGLDNVDAVLRLERFNHLSAMHVQSGVEIEHMLTDCAEMADQGRFITASYKTQAGLISSLQSDLLGSRLVPFQNILVPLTKVVDNTSAQLQKPVKGSFTGADTIVDKVLLEGIRDPLTHILKNAIDHGIESASERQRKGKPAEGSVSVAVQRRAKNVVITVTDDGRGIDPNVIRAKAIEKGIISEHDELTDREATYLITSNGFSTLTTATRISGRGVGMDIVKAAVESIGGLLTIESEVGVGTTFTMELPFTIGTNRAIVCQAGDQWFAIPSYTMTQILNVDRSSIEEQRSSAGHAVIEYDEQSYDVVHLADLIAMPDLKSKSKSSAWQSTTIVLCEQGDTRIAIEVDKGRSMPEIHIKKLDGYLSKLRGIIGETEIHDGAPVLVLDVMELVRLNLKRTTTGYEVRLNRIRSFRRDEKPLAFIVDDASSYRKLLSKYLEARGFEVRTARDGQDALDMMPMEKIPDVVILDCEMPRVDGLVLCAALRTRSDFENVPVIMLTTKLGLEDAALKAGVDIYLTKPFDGVVLDKAIASICPAAVKESV</sequence>
<dbReference type="Pfam" id="PF00072">
    <property type="entry name" value="Response_reg"/>
    <property type="match status" value="1"/>
</dbReference>
<name>A0A161XN10_PSEFL</name>
<evidence type="ECO:0000256" key="4">
    <source>
        <dbReference type="ARBA" id="ARBA00022553"/>
    </source>
</evidence>
<dbReference type="InterPro" id="IPR002545">
    <property type="entry name" value="CheW-lke_dom"/>
</dbReference>
<protein>
    <recommendedName>
        <fullName evidence="3">Chemotaxis protein CheA</fullName>
        <ecNumber evidence="2">2.7.13.3</ecNumber>
    </recommendedName>
</protein>
<evidence type="ECO:0000259" key="14">
    <source>
        <dbReference type="PROSITE" id="PS50110"/>
    </source>
</evidence>
<dbReference type="InterPro" id="IPR036641">
    <property type="entry name" value="HPT_dom_sf"/>
</dbReference>
<keyword evidence="11" id="KW-0175">Coiled coil</keyword>
<dbReference type="SUPFAM" id="SSF50341">
    <property type="entry name" value="CheW-like"/>
    <property type="match status" value="1"/>
</dbReference>
<feature type="modified residue" description="4-aspartylphosphate" evidence="10">
    <location>
        <position position="1835"/>
    </location>
</feature>
<evidence type="ECO:0000256" key="10">
    <source>
        <dbReference type="PROSITE-ProRule" id="PRU00169"/>
    </source>
</evidence>
<accession>A0A161XN10</accession>
<dbReference type="Pfam" id="PF02518">
    <property type="entry name" value="HATPase_c"/>
    <property type="match status" value="1"/>
</dbReference>
<dbReference type="Gene3D" id="2.30.30.40">
    <property type="entry name" value="SH3 Domains"/>
    <property type="match status" value="1"/>
</dbReference>
<dbReference type="SUPFAM" id="SSF47226">
    <property type="entry name" value="Histidine-containing phosphotransfer domain, HPT domain"/>
    <property type="match status" value="2"/>
</dbReference>
<dbReference type="GO" id="GO:0000155">
    <property type="term" value="F:phosphorelay sensor kinase activity"/>
    <property type="evidence" value="ECO:0007669"/>
    <property type="project" value="UniProtKB-ARBA"/>
</dbReference>
<feature type="region of interest" description="Disordered" evidence="12">
    <location>
        <begin position="1123"/>
        <end position="1177"/>
    </location>
</feature>
<evidence type="ECO:0000256" key="6">
    <source>
        <dbReference type="ARBA" id="ARBA00022777"/>
    </source>
</evidence>
<feature type="domain" description="Histidine kinase" evidence="13">
    <location>
        <begin position="1422"/>
        <end position="1618"/>
    </location>
</feature>
<dbReference type="InterPro" id="IPR004358">
    <property type="entry name" value="Sig_transdc_His_kin-like_C"/>
</dbReference>
<dbReference type="SMART" id="SM00260">
    <property type="entry name" value="CheW"/>
    <property type="match status" value="1"/>
</dbReference>
<feature type="domain" description="CheW-like" evidence="15">
    <location>
        <begin position="1620"/>
        <end position="1762"/>
    </location>
</feature>
<dbReference type="EMBL" id="LUKJ01000002">
    <property type="protein sequence ID" value="KZN20799.1"/>
    <property type="molecule type" value="Genomic_DNA"/>
</dbReference>
<feature type="compositionally biased region" description="Basic residues" evidence="12">
    <location>
        <begin position="1140"/>
        <end position="1152"/>
    </location>
</feature>
<proteinExistence type="predicted"/>
<dbReference type="Gene3D" id="3.40.50.2300">
    <property type="match status" value="1"/>
</dbReference>
<evidence type="ECO:0000259" key="16">
    <source>
        <dbReference type="PROSITE" id="PS50894"/>
    </source>
</evidence>
<dbReference type="Pfam" id="PF01627">
    <property type="entry name" value="Hpt"/>
    <property type="match status" value="1"/>
</dbReference>
<dbReference type="Proteomes" id="UP000076489">
    <property type="component" value="Unassembled WGS sequence"/>
</dbReference>
<dbReference type="CDD" id="cd17574">
    <property type="entry name" value="REC_OmpR"/>
    <property type="match status" value="1"/>
</dbReference>
<dbReference type="PROSITE" id="PS50110">
    <property type="entry name" value="RESPONSE_REGULATORY"/>
    <property type="match status" value="1"/>
</dbReference>
<gene>
    <name evidence="17" type="ORF">A1D17_04450</name>
</gene>
<dbReference type="InterPro" id="IPR008207">
    <property type="entry name" value="Sig_transdc_His_kin_Hpt_dom"/>
</dbReference>
<dbReference type="InterPro" id="IPR005467">
    <property type="entry name" value="His_kinase_dom"/>
</dbReference>
<dbReference type="InterPro" id="IPR036061">
    <property type="entry name" value="CheW-like_dom_sf"/>
</dbReference>
<evidence type="ECO:0000259" key="13">
    <source>
        <dbReference type="PROSITE" id="PS50109"/>
    </source>
</evidence>
<keyword evidence="6" id="KW-0418">Kinase</keyword>
<feature type="coiled-coil region" evidence="11">
    <location>
        <begin position="1301"/>
        <end position="1342"/>
    </location>
</feature>
<dbReference type="PROSITE" id="PS50851">
    <property type="entry name" value="CHEW"/>
    <property type="match status" value="1"/>
</dbReference>
<dbReference type="OrthoDB" id="6986256at2"/>
<dbReference type="Pfam" id="PF01584">
    <property type="entry name" value="CheW"/>
    <property type="match status" value="1"/>
</dbReference>
<evidence type="ECO:0000313" key="17">
    <source>
        <dbReference type="EMBL" id="KZN20799.1"/>
    </source>
</evidence>
<comment type="catalytic activity">
    <reaction evidence="1">
        <text>ATP + protein L-histidine = ADP + protein N-phospho-L-histidine.</text>
        <dbReference type="EC" id="2.7.13.3"/>
    </reaction>
</comment>
<dbReference type="Pfam" id="PF26379">
    <property type="entry name" value="FimL_2nd"/>
    <property type="match status" value="1"/>
</dbReference>
<evidence type="ECO:0000256" key="12">
    <source>
        <dbReference type="SAM" id="MobiDB-lite"/>
    </source>
</evidence>
<dbReference type="Gene3D" id="1.20.120.160">
    <property type="entry name" value="HPT domain"/>
    <property type="match status" value="1"/>
</dbReference>
<dbReference type="SMART" id="SM00448">
    <property type="entry name" value="REC"/>
    <property type="match status" value="1"/>
</dbReference>
<dbReference type="SUPFAM" id="SSF52172">
    <property type="entry name" value="CheY-like"/>
    <property type="match status" value="1"/>
</dbReference>
<evidence type="ECO:0000256" key="9">
    <source>
        <dbReference type="PROSITE-ProRule" id="PRU00110"/>
    </source>
</evidence>
<dbReference type="SMART" id="SM00387">
    <property type="entry name" value="HATPase_c"/>
    <property type="match status" value="1"/>
</dbReference>
<dbReference type="PRINTS" id="PR00344">
    <property type="entry name" value="BCTRLSENSOR"/>
</dbReference>
<evidence type="ECO:0000256" key="3">
    <source>
        <dbReference type="ARBA" id="ARBA00021495"/>
    </source>
</evidence>
<dbReference type="PANTHER" id="PTHR43395">
    <property type="entry name" value="SENSOR HISTIDINE KINASE CHEA"/>
    <property type="match status" value="1"/>
</dbReference>
<evidence type="ECO:0000256" key="5">
    <source>
        <dbReference type="ARBA" id="ARBA00022679"/>
    </source>
</evidence>
<evidence type="ECO:0000313" key="18">
    <source>
        <dbReference type="Proteomes" id="UP000076489"/>
    </source>
</evidence>
<dbReference type="InterPro" id="IPR003594">
    <property type="entry name" value="HATPase_dom"/>
</dbReference>
<dbReference type="InterPro" id="IPR001789">
    <property type="entry name" value="Sig_transdc_resp-reg_receiver"/>
</dbReference>
<evidence type="ECO:0000256" key="8">
    <source>
        <dbReference type="ARBA" id="ARBA00035100"/>
    </source>
</evidence>
<dbReference type="Gene3D" id="3.30.565.10">
    <property type="entry name" value="Histidine kinase-like ATPase, C-terminal domain"/>
    <property type="match status" value="1"/>
</dbReference>
<feature type="compositionally biased region" description="Basic and acidic residues" evidence="12">
    <location>
        <begin position="1159"/>
        <end position="1171"/>
    </location>
</feature>
<keyword evidence="7" id="KW-0902">Two-component regulatory system</keyword>
<reference evidence="18" key="1">
    <citation type="submission" date="2016-03" db="EMBL/GenBank/DDBJ databases">
        <authorList>
            <person name="Ray J."/>
            <person name="Price M."/>
            <person name="Deutschbauer A."/>
        </authorList>
    </citation>
    <scope>NUCLEOTIDE SEQUENCE [LARGE SCALE GENOMIC DNA]</scope>
    <source>
        <strain evidence="18">FW300-N1B4</strain>
    </source>
</reference>
<organism evidence="17 18">
    <name type="scientific">Pseudomonas fluorescens</name>
    <dbReference type="NCBI Taxonomy" id="294"/>
    <lineage>
        <taxon>Bacteria</taxon>
        <taxon>Pseudomonadati</taxon>
        <taxon>Pseudomonadota</taxon>
        <taxon>Gammaproteobacteria</taxon>
        <taxon>Pseudomonadales</taxon>
        <taxon>Pseudomonadaceae</taxon>
        <taxon>Pseudomonas</taxon>
    </lineage>
</organism>
<dbReference type="GO" id="GO:0006935">
    <property type="term" value="P:chemotaxis"/>
    <property type="evidence" value="ECO:0007669"/>
    <property type="project" value="InterPro"/>
</dbReference>
<keyword evidence="4 10" id="KW-0597">Phosphoprotein</keyword>
<feature type="domain" description="Response regulatory" evidence="14">
    <location>
        <begin position="1785"/>
        <end position="1900"/>
    </location>
</feature>
<evidence type="ECO:0000256" key="11">
    <source>
        <dbReference type="SAM" id="Coils"/>
    </source>
</evidence>
<keyword evidence="5" id="KW-0808">Transferase</keyword>
<dbReference type="CDD" id="cd00088">
    <property type="entry name" value="HPT"/>
    <property type="match status" value="1"/>
</dbReference>
<comment type="caution">
    <text evidence="17">The sequence shown here is derived from an EMBL/GenBank/DDBJ whole genome shotgun (WGS) entry which is preliminary data.</text>
</comment>
<evidence type="ECO:0000256" key="1">
    <source>
        <dbReference type="ARBA" id="ARBA00000085"/>
    </source>
</evidence>
<evidence type="ECO:0000256" key="7">
    <source>
        <dbReference type="ARBA" id="ARBA00023012"/>
    </source>
</evidence>
<dbReference type="InterPro" id="IPR051315">
    <property type="entry name" value="Bact_Chemotaxis_CheA"/>
</dbReference>
<evidence type="ECO:0000256" key="2">
    <source>
        <dbReference type="ARBA" id="ARBA00012438"/>
    </source>
</evidence>
<feature type="modified residue" description="Phosphohistidine" evidence="9">
    <location>
        <position position="983"/>
    </location>
</feature>
<reference evidence="17 18" key="2">
    <citation type="journal article" date="2018" name="Nature">
        <title>Mutant phenotypes for thousands of bacterial genes of unknown function.</title>
        <authorList>
            <person name="Price M.N."/>
            <person name="Wetmore K.M."/>
            <person name="Waters R.J."/>
            <person name="Callaghan M."/>
            <person name="Ray J."/>
            <person name="Liu H."/>
            <person name="Kuehl J.V."/>
            <person name="Melnyk R.A."/>
            <person name="Lamson J.S."/>
            <person name="Suh Y."/>
            <person name="Carlson H.K."/>
            <person name="Esquivel Z."/>
            <person name="Sadeeshkumar H."/>
            <person name="Chakraborty R."/>
            <person name="Zane G.M."/>
            <person name="Rubin B.E."/>
            <person name="Wall J.D."/>
            <person name="Visel A."/>
            <person name="Bristow J."/>
            <person name="Blow M.J."/>
            <person name="Arkin A.P."/>
            <person name="Deutschbauer A.M."/>
        </authorList>
    </citation>
    <scope>NUCLEOTIDE SEQUENCE [LARGE SCALE GENOMIC DNA]</scope>
    <source>
        <strain evidence="17 18">FW300-N1B4</strain>
    </source>
</reference>
<dbReference type="SUPFAM" id="SSF55874">
    <property type="entry name" value="ATPase domain of HSP90 chaperone/DNA topoisomerase II/histidine kinase"/>
    <property type="match status" value="1"/>
</dbReference>
<evidence type="ECO:0000259" key="15">
    <source>
        <dbReference type="PROSITE" id="PS50851"/>
    </source>
</evidence>
<dbReference type="SMART" id="SM00073">
    <property type="entry name" value="HPT"/>
    <property type="match status" value="1"/>
</dbReference>
<dbReference type="FunFam" id="3.30.565.10:FF:000016">
    <property type="entry name" value="Chemotaxis protein CheA, putative"/>
    <property type="match status" value="1"/>
</dbReference>
<dbReference type="PROSITE" id="PS50894">
    <property type="entry name" value="HPT"/>
    <property type="match status" value="1"/>
</dbReference>
<dbReference type="InterPro" id="IPR058661">
    <property type="entry name" value="FimL_2nd"/>
</dbReference>
<comment type="function">
    <text evidence="8">Involved in the transmission of sensory signals from the chemoreceptors to the flagellar motors. CheA is autophosphorylated; it can transfer its phosphate group to either CheB or CheY.</text>
</comment>
<dbReference type="PANTHER" id="PTHR43395:SF8">
    <property type="entry name" value="HISTIDINE KINASE"/>
    <property type="match status" value="1"/>
</dbReference>
<dbReference type="RefSeq" id="WP_063340843.1">
    <property type="nucleotide sequence ID" value="NZ_LUKJ01000002.1"/>
</dbReference>
<dbReference type="PROSITE" id="PS50109">
    <property type="entry name" value="HIS_KIN"/>
    <property type="match status" value="1"/>
</dbReference>
<dbReference type="EC" id="2.7.13.3" evidence="2"/>
<dbReference type="InterPro" id="IPR036890">
    <property type="entry name" value="HATPase_C_sf"/>
</dbReference>
<dbReference type="InterPro" id="IPR011006">
    <property type="entry name" value="CheY-like_superfamily"/>
</dbReference>
<feature type="domain" description="HPt" evidence="16">
    <location>
        <begin position="936"/>
        <end position="1043"/>
    </location>
</feature>